<dbReference type="InParanoid" id="A0A263D4M8"/>
<accession>A0A263D4M8</accession>
<dbReference type="AlphaFoldDB" id="A0A263D4M8"/>
<organism evidence="1 2">
    <name type="scientific">Amycolatopsis antarctica</name>
    <dbReference type="NCBI Taxonomy" id="1854586"/>
    <lineage>
        <taxon>Bacteria</taxon>
        <taxon>Bacillati</taxon>
        <taxon>Actinomycetota</taxon>
        <taxon>Actinomycetes</taxon>
        <taxon>Pseudonocardiales</taxon>
        <taxon>Pseudonocardiaceae</taxon>
        <taxon>Amycolatopsis</taxon>
    </lineage>
</organism>
<evidence type="ECO:0000313" key="1">
    <source>
        <dbReference type="EMBL" id="OZM72567.1"/>
    </source>
</evidence>
<protein>
    <submittedName>
        <fullName evidence="1">Uncharacterized protein</fullName>
    </submittedName>
</protein>
<comment type="caution">
    <text evidence="1">The sequence shown here is derived from an EMBL/GenBank/DDBJ whole genome shotgun (WGS) entry which is preliminary data.</text>
</comment>
<dbReference type="EMBL" id="NKYE01000007">
    <property type="protein sequence ID" value="OZM72567.1"/>
    <property type="molecule type" value="Genomic_DNA"/>
</dbReference>
<name>A0A263D4M8_9PSEU</name>
<dbReference type="Proteomes" id="UP000242444">
    <property type="component" value="Unassembled WGS sequence"/>
</dbReference>
<sequence length="73" mass="7286">MASPAALSVAAEAFESALACCPRVGESLGLLMALLNDWVAVACACSAAASSCFSFSSAARRSFSIDAASFCTA</sequence>
<evidence type="ECO:0000313" key="2">
    <source>
        <dbReference type="Proteomes" id="UP000242444"/>
    </source>
</evidence>
<keyword evidence="2" id="KW-1185">Reference proteome</keyword>
<proteinExistence type="predicted"/>
<gene>
    <name evidence="1" type="ORF">CFN78_13020</name>
</gene>
<reference evidence="1 2" key="1">
    <citation type="submission" date="2017-07" db="EMBL/GenBank/DDBJ databases">
        <title>Amycolatopsis antarcticus sp. nov., isolated from the surface of an Antarcticus brown macroalga.</title>
        <authorList>
            <person name="Wang J."/>
            <person name="Leiva S."/>
            <person name="Huang J."/>
            <person name="Huang Y."/>
        </authorList>
    </citation>
    <scope>NUCLEOTIDE SEQUENCE [LARGE SCALE GENOMIC DNA]</scope>
    <source>
        <strain evidence="1 2">AU-G6</strain>
    </source>
</reference>